<organism evidence="1 2">
    <name type="scientific">Pantoea stewartii subsp. stewartii DC283</name>
    <dbReference type="NCBI Taxonomy" id="660596"/>
    <lineage>
        <taxon>Bacteria</taxon>
        <taxon>Pseudomonadati</taxon>
        <taxon>Pseudomonadota</taxon>
        <taxon>Gammaproteobacteria</taxon>
        <taxon>Enterobacterales</taxon>
        <taxon>Erwiniaceae</taxon>
        <taxon>Pantoea</taxon>
    </lineage>
</organism>
<proteinExistence type="predicted"/>
<protein>
    <submittedName>
        <fullName evidence="1">Uncharacterized protein</fullName>
    </submittedName>
</protein>
<evidence type="ECO:0000313" key="2">
    <source>
        <dbReference type="Proteomes" id="UP000005050"/>
    </source>
</evidence>
<dbReference type="Proteomes" id="UP000005050">
    <property type="component" value="Unassembled WGS sequence"/>
</dbReference>
<reference evidence="1 2" key="1">
    <citation type="journal article" date="2012" name="Mol. Microbiol.">
        <title>The genetic and structural basis of two distinct terminal side branch residues in stewartan and amylovoran exopolysaccharides and their potential role in host adaptation.</title>
        <authorList>
            <person name="Wang X."/>
            <person name="Yang F."/>
            <person name="von Bodman S.B."/>
        </authorList>
    </citation>
    <scope>NUCLEOTIDE SEQUENCE [LARGE SCALE GENOMIC DNA]</scope>
    <source>
        <strain evidence="1 2">DC283</strain>
    </source>
</reference>
<gene>
    <name evidence="1" type="ORF">CKS_3127</name>
</gene>
<dbReference type="PATRIC" id="fig|660596.6.peg.4826"/>
<name>H3RKC5_PANSE</name>
<sequence length="50" mass="5674">MVHSWQFITCELPACYPAQRSLHNASRALTGLRRACLHYDQPVKCVMAKA</sequence>
<accession>H3RKC5</accession>
<dbReference type="EMBL" id="AHIE01000038">
    <property type="protein sequence ID" value="EHT98166.1"/>
    <property type="molecule type" value="Genomic_DNA"/>
</dbReference>
<dbReference type="AlphaFoldDB" id="H3RKC5"/>
<evidence type="ECO:0000313" key="1">
    <source>
        <dbReference type="EMBL" id="EHT98166.1"/>
    </source>
</evidence>
<comment type="caution">
    <text evidence="1">The sequence shown here is derived from an EMBL/GenBank/DDBJ whole genome shotgun (WGS) entry which is preliminary data.</text>
</comment>